<dbReference type="PANTHER" id="PTHR46124:SF3">
    <property type="entry name" value="HYDROLASE"/>
    <property type="match status" value="1"/>
</dbReference>
<dbReference type="CDD" id="cd01310">
    <property type="entry name" value="TatD_DNAse"/>
    <property type="match status" value="1"/>
</dbReference>
<feature type="binding site" evidence="1">
    <location>
        <position position="192"/>
    </location>
    <ligand>
        <name>a divalent metal cation</name>
        <dbReference type="ChEBI" id="CHEBI:60240"/>
        <label>1</label>
    </ligand>
</feature>
<organism evidence="2 3">
    <name type="scientific">Thiosulfatimonas sediminis</name>
    <dbReference type="NCBI Taxonomy" id="2675054"/>
    <lineage>
        <taxon>Bacteria</taxon>
        <taxon>Pseudomonadati</taxon>
        <taxon>Pseudomonadota</taxon>
        <taxon>Gammaproteobacteria</taxon>
        <taxon>Thiotrichales</taxon>
        <taxon>Piscirickettsiaceae</taxon>
        <taxon>Thiosulfatimonas</taxon>
    </lineage>
</organism>
<keyword evidence="3" id="KW-1185">Reference proteome</keyword>
<name>A0A6F8PXI1_9GAMM</name>
<proteinExistence type="predicted"/>
<accession>A0A6F8PXI1</accession>
<keyword evidence="2" id="KW-0378">Hydrolase</keyword>
<feature type="binding site" evidence="1">
    <location>
        <position position="6"/>
    </location>
    <ligand>
        <name>a divalent metal cation</name>
        <dbReference type="ChEBI" id="CHEBI:60240"/>
        <label>1</label>
    </ligand>
</feature>
<feature type="binding site" evidence="1">
    <location>
        <position position="8"/>
    </location>
    <ligand>
        <name>a divalent metal cation</name>
        <dbReference type="ChEBI" id="CHEBI:60240"/>
        <label>1</label>
    </ligand>
</feature>
<evidence type="ECO:0000256" key="1">
    <source>
        <dbReference type="PIRSR" id="PIRSR005902-1"/>
    </source>
</evidence>
<feature type="binding site" evidence="1">
    <location>
        <position position="83"/>
    </location>
    <ligand>
        <name>a divalent metal cation</name>
        <dbReference type="ChEBI" id="CHEBI:60240"/>
        <label>1</label>
    </ligand>
</feature>
<dbReference type="Pfam" id="PF01026">
    <property type="entry name" value="TatD_DNase"/>
    <property type="match status" value="1"/>
</dbReference>
<dbReference type="Gene3D" id="3.20.20.140">
    <property type="entry name" value="Metal-dependent hydrolases"/>
    <property type="match status" value="1"/>
</dbReference>
<dbReference type="GO" id="GO:0005829">
    <property type="term" value="C:cytosol"/>
    <property type="evidence" value="ECO:0007669"/>
    <property type="project" value="TreeGrafter"/>
</dbReference>
<dbReference type="KEGG" id="tse:THMIRHAS_22020"/>
<sequence>MLFDTHAHLLEANQEQLAALTYPVLNVTSHLAQWQDAIRLSEQNPLIGCALGIHPWFVNETSFSDLTYLLQLLEWQEIAAIGEVGLDFQPAFQHTKERQLAIFESQLQLAVYFNKPVSIHVIKAHNEMLSLLKSYSVCGVIHGLGASLSLAKRYLDLDFKIGLNGVLCRQNARRYREMVAHFDLAHFVLETDYPNVVLPTEESADLADLFAIANCVAFIKNVSVTEVVEQTRYNAHSIFSFTDIGR</sequence>
<keyword evidence="1" id="KW-0479">Metal-binding</keyword>
<dbReference type="PANTHER" id="PTHR46124">
    <property type="entry name" value="D-AMINOACYL-TRNA DEACYLASE"/>
    <property type="match status" value="1"/>
</dbReference>
<dbReference type="EMBL" id="AP021889">
    <property type="protein sequence ID" value="BBP46829.1"/>
    <property type="molecule type" value="Genomic_DNA"/>
</dbReference>
<reference evidence="3" key="1">
    <citation type="submission" date="2019-11" db="EMBL/GenBank/DDBJ databases">
        <title>Isolation and characterization of two novel species in the genus Thiomicrorhabdus.</title>
        <authorList>
            <person name="Mochizuki J."/>
            <person name="Kojima H."/>
            <person name="Fukui M."/>
        </authorList>
    </citation>
    <scope>NUCLEOTIDE SEQUENCE [LARGE SCALE GENOMIC DNA]</scope>
    <source>
        <strain evidence="3">aks77</strain>
    </source>
</reference>
<evidence type="ECO:0000313" key="3">
    <source>
        <dbReference type="Proteomes" id="UP000501726"/>
    </source>
</evidence>
<dbReference type="GO" id="GO:0046872">
    <property type="term" value="F:metal ion binding"/>
    <property type="evidence" value="ECO:0007669"/>
    <property type="project" value="UniProtKB-KW"/>
</dbReference>
<dbReference type="AlphaFoldDB" id="A0A6F8PXI1"/>
<dbReference type="SUPFAM" id="SSF51556">
    <property type="entry name" value="Metallo-dependent hydrolases"/>
    <property type="match status" value="1"/>
</dbReference>
<dbReference type="InterPro" id="IPR032466">
    <property type="entry name" value="Metal_Hydrolase"/>
</dbReference>
<feature type="binding site" evidence="1">
    <location>
        <position position="120"/>
    </location>
    <ligand>
        <name>a divalent metal cation</name>
        <dbReference type="ChEBI" id="CHEBI:60240"/>
        <label>2</label>
    </ligand>
</feature>
<feature type="binding site" evidence="1">
    <location>
        <position position="142"/>
    </location>
    <ligand>
        <name>a divalent metal cation</name>
        <dbReference type="ChEBI" id="CHEBI:60240"/>
        <label>2</label>
    </ligand>
</feature>
<dbReference type="Proteomes" id="UP000501726">
    <property type="component" value="Chromosome"/>
</dbReference>
<dbReference type="RefSeq" id="WP_173273843.1">
    <property type="nucleotide sequence ID" value="NZ_AP021889.1"/>
</dbReference>
<dbReference type="PIRSF" id="PIRSF005902">
    <property type="entry name" value="DNase_TatD"/>
    <property type="match status" value="1"/>
</dbReference>
<dbReference type="InterPro" id="IPR001130">
    <property type="entry name" value="TatD-like"/>
</dbReference>
<dbReference type="GO" id="GO:0016788">
    <property type="term" value="F:hydrolase activity, acting on ester bonds"/>
    <property type="evidence" value="ECO:0007669"/>
    <property type="project" value="InterPro"/>
</dbReference>
<protein>
    <submittedName>
        <fullName evidence="2">TatD family hydrolase</fullName>
    </submittedName>
</protein>
<gene>
    <name evidence="2" type="ORF">THMIRHAS_22020</name>
</gene>
<evidence type="ECO:0000313" key="2">
    <source>
        <dbReference type="EMBL" id="BBP46829.1"/>
    </source>
</evidence>